<feature type="domain" description="Nuclear factor related to kappa-B-binding protein second winged helix" evidence="3">
    <location>
        <begin position="593"/>
        <end position="737"/>
    </location>
</feature>
<feature type="compositionally biased region" description="Polar residues" evidence="1">
    <location>
        <begin position="363"/>
        <end position="410"/>
    </location>
</feature>
<dbReference type="EMBL" id="CAJPVJ010000868">
    <property type="protein sequence ID" value="CAG2163579.1"/>
    <property type="molecule type" value="Genomic_DNA"/>
</dbReference>
<dbReference type="OrthoDB" id="70874at2759"/>
<evidence type="ECO:0000259" key="2">
    <source>
        <dbReference type="Pfam" id="PF14465"/>
    </source>
</evidence>
<evidence type="ECO:0000259" key="3">
    <source>
        <dbReference type="Pfam" id="PF25793"/>
    </source>
</evidence>
<dbReference type="GO" id="GO:0031011">
    <property type="term" value="C:Ino80 complex"/>
    <property type="evidence" value="ECO:0007669"/>
    <property type="project" value="InterPro"/>
</dbReference>
<dbReference type="AlphaFoldDB" id="A0A7R9QE94"/>
<feature type="domain" description="Nuclear factor related to kappa-B-binding protein winged helix-like" evidence="2">
    <location>
        <begin position="460"/>
        <end position="554"/>
    </location>
</feature>
<evidence type="ECO:0000313" key="5">
    <source>
        <dbReference type="Proteomes" id="UP000728032"/>
    </source>
</evidence>
<proteinExistence type="predicted"/>
<dbReference type="InterPro" id="IPR024867">
    <property type="entry name" value="NFRKB"/>
</dbReference>
<gene>
    <name evidence="4" type="ORF">ONB1V03_LOCUS3153</name>
</gene>
<dbReference type="PANTHER" id="PTHR13052">
    <property type="entry name" value="NFRKB-RELATED"/>
    <property type="match status" value="1"/>
</dbReference>
<feature type="region of interest" description="Disordered" evidence="1">
    <location>
        <begin position="318"/>
        <end position="339"/>
    </location>
</feature>
<evidence type="ECO:0000313" key="4">
    <source>
        <dbReference type="EMBL" id="CAD7641544.1"/>
    </source>
</evidence>
<dbReference type="InterPro" id="IPR057748">
    <property type="entry name" value="NFRKB_WH_2"/>
</dbReference>
<feature type="region of interest" description="Disordered" evidence="1">
    <location>
        <begin position="1"/>
        <end position="34"/>
    </location>
</feature>
<evidence type="ECO:0008006" key="6">
    <source>
        <dbReference type="Google" id="ProtNLM"/>
    </source>
</evidence>
<dbReference type="InterPro" id="IPR025220">
    <property type="entry name" value="NFRKB_WH_1"/>
</dbReference>
<dbReference type="Gene3D" id="1.10.10.2430">
    <property type="entry name" value="NFRKB winged helix-like domain"/>
    <property type="match status" value="1"/>
</dbReference>
<dbReference type="GO" id="GO:0002020">
    <property type="term" value="F:protease binding"/>
    <property type="evidence" value="ECO:0007669"/>
    <property type="project" value="TreeGrafter"/>
</dbReference>
<sequence length="1263" mass="138465">MATNATTTGSMSTSNTTTGHHSTSTTTTTTTIGSSGSNGLLSSFNQMPNDLFTNKEIFINLFSDCDSVWHHLSDNKRQELVDNYLPKEMSGSDKEKTVELLMNGQLSRFNTDLLSHIFISLKSHKMSPDLVKALEDVKTLRKKLFAIYEQKRQSLLLNEVMHKRRQLFDQSIETNKSIESKKVMTNSLRTESKSLRERVRLRYRKELKEICIKADNSSEEDDHDFSHTFEKILMCKMNGNVNPSVNPISDKQYHEMLRKHKRKRKAKESDNSYEPTLETHTITLSDIITRVTNTAITTNSTNTCKTVNTLSQTHTNSALKSSSISTPKKKAKHSSFTKSIQTNQTKILPKSHSPKIKVEKVVTNESELSTKSDGNYEQSVCNTNDKTVDQNTSSTTKTSDFVTKSSSSPLPSGVTETECPIVSTLPSLSVVKQSIANVTPEPCPPAVAQPVTFEKAPKCFFSLLRDIFTTNASSDQRLTLHKLEELVKEKLRSLSPYIGWSTEMVASAMNYLSGVLPPPHLVPLVDYKEKNQQWQWIGGGRDRDQELVPLCDQWVKNKDEDPTAGLISFSQALPPPAKCLTDWIVRPSSNEEKNVYRTQEAVRYNNPYKAFTYKVHGYESVVGPVKGCGIGAANGHNAASPNKAREHSLLVNDRPPFVTLLSLVRDAAARLPNGEGTRADICELLKDSQYLLPTISDQQVNGIVSGALDRLHYEKDPCVKYDVNRKVWIYLHRNRTEGEFERLHEVQIAAAKAKRSMSKASRKNNCAPNQSNQLSQTGQLFTKTTQQAIHQAVTNILNSEALKLTTKSTSNSSDSETPVVNVSTDTVNTNKAIASDLKNSLLMNANKEKDLSQFEANSLSPFNGSTSAATLASNSLFLSLQPNNQIRCKTEVTSSPNIAIIEKKKLTKLKDNKVMETQKNIKPIDNNKQSIIVSANSSQPSVSLSIASSEVTKLMTNESNSSKTVQKPRTVRQTKPSIKVQIPKTITLPITISQNTLKTQPSITTCVASESLPTLISVTNPSNKATTLTSNAEPLQQSRPMTTKLISGTYLNSTGGSSGATNQMHQISIPTSVLFGARPGSVVLATPTGKSYMMAATGSSIVLQPNSTTPAISSSSDTPGSQTQSLAVRTLQGIRVIPVNANTVNTTTKIHTPITAKNNGPNAPVVMATQGQTANIPAHHQFVARIITTAQTNRGNIPQTQIVIPSTSSLQPLFLAHPSQSTGTTQPIIQQMTSTTTTTTAQISAELHKANVAITLPPRTTSS</sequence>
<accession>A0A7R9QE94</accession>
<feature type="region of interest" description="Disordered" evidence="1">
    <location>
        <begin position="362"/>
        <end position="415"/>
    </location>
</feature>
<organism evidence="4">
    <name type="scientific">Oppiella nova</name>
    <dbReference type="NCBI Taxonomy" id="334625"/>
    <lineage>
        <taxon>Eukaryota</taxon>
        <taxon>Metazoa</taxon>
        <taxon>Ecdysozoa</taxon>
        <taxon>Arthropoda</taxon>
        <taxon>Chelicerata</taxon>
        <taxon>Arachnida</taxon>
        <taxon>Acari</taxon>
        <taxon>Acariformes</taxon>
        <taxon>Sarcoptiformes</taxon>
        <taxon>Oribatida</taxon>
        <taxon>Brachypylina</taxon>
        <taxon>Oppioidea</taxon>
        <taxon>Oppiidae</taxon>
        <taxon>Oppiella</taxon>
    </lineage>
</organism>
<reference evidence="4" key="1">
    <citation type="submission" date="2020-11" db="EMBL/GenBank/DDBJ databases">
        <authorList>
            <person name="Tran Van P."/>
        </authorList>
    </citation>
    <scope>NUCLEOTIDE SEQUENCE</scope>
</reference>
<dbReference type="Proteomes" id="UP000728032">
    <property type="component" value="Unassembled WGS sequence"/>
</dbReference>
<keyword evidence="5" id="KW-1185">Reference proteome</keyword>
<dbReference type="InterPro" id="IPR038106">
    <property type="entry name" value="NFRKB_winged_sf"/>
</dbReference>
<protein>
    <recommendedName>
        <fullName evidence="6">DEUBAD domain-containing protein</fullName>
    </recommendedName>
</protein>
<dbReference type="PANTHER" id="PTHR13052:SF3">
    <property type="entry name" value="NUCLEAR FACTOR RELATED TO KAPPA-B-BINDING PROTEIN"/>
    <property type="match status" value="1"/>
</dbReference>
<dbReference type="Pfam" id="PF14465">
    <property type="entry name" value="WHD_1st_NFRKB"/>
    <property type="match status" value="1"/>
</dbReference>
<dbReference type="EMBL" id="OC915693">
    <property type="protein sequence ID" value="CAD7641544.1"/>
    <property type="molecule type" value="Genomic_DNA"/>
</dbReference>
<evidence type="ECO:0000256" key="1">
    <source>
        <dbReference type="SAM" id="MobiDB-lite"/>
    </source>
</evidence>
<dbReference type="Pfam" id="PF25793">
    <property type="entry name" value="WHD_2nd_NFRKB"/>
    <property type="match status" value="1"/>
</dbReference>
<name>A0A7R9QE94_9ACAR</name>